<accession>A0ABZ1BQ76</accession>
<dbReference type="HAMAP" id="MF_00165">
    <property type="entry name" value="Thymidylate_kinase"/>
    <property type="match status" value="1"/>
</dbReference>
<dbReference type="PANTHER" id="PTHR10344">
    <property type="entry name" value="THYMIDYLATE KINASE"/>
    <property type="match status" value="1"/>
</dbReference>
<comment type="similarity">
    <text evidence="1 10">Belongs to the thymidylate kinase family.</text>
</comment>
<dbReference type="EMBL" id="CP141614">
    <property type="protein sequence ID" value="WRP14257.1"/>
    <property type="molecule type" value="Genomic_DNA"/>
</dbReference>
<evidence type="ECO:0000256" key="9">
    <source>
        <dbReference type="ARBA" id="ARBA00048743"/>
    </source>
</evidence>
<comment type="function">
    <text evidence="10">Phosphorylation of dTMP to form dTDP in both de novo and salvage pathways of dTTP synthesis.</text>
</comment>
<evidence type="ECO:0000313" key="13">
    <source>
        <dbReference type="Proteomes" id="UP001333102"/>
    </source>
</evidence>
<dbReference type="Pfam" id="PF02223">
    <property type="entry name" value="Thymidylate_kin"/>
    <property type="match status" value="1"/>
</dbReference>
<feature type="domain" description="Thymidylate kinase-like" evidence="11">
    <location>
        <begin position="10"/>
        <end position="197"/>
    </location>
</feature>
<keyword evidence="13" id="KW-1185">Reference proteome</keyword>
<reference evidence="13" key="1">
    <citation type="submission" date="2023-12" db="EMBL/GenBank/DDBJ databases">
        <title>Novel isolates from deep terrestrial aquifers shed light on the physiology and ecology of the class Limnochordia.</title>
        <authorList>
            <person name="Karnachuk O.V."/>
            <person name="Lukina A.P."/>
            <person name="Avakyan M.R."/>
            <person name="Kadnikov V."/>
            <person name="Begmatov S."/>
            <person name="Beletsky A.V."/>
            <person name="Mardanov A.V."/>
            <person name="Ravin N.V."/>
        </authorList>
    </citation>
    <scope>NUCLEOTIDE SEQUENCE [LARGE SCALE GENOMIC DNA]</scope>
    <source>
        <strain evidence="13">LN</strain>
    </source>
</reference>
<evidence type="ECO:0000256" key="10">
    <source>
        <dbReference type="HAMAP-Rule" id="MF_00165"/>
    </source>
</evidence>
<evidence type="ECO:0000256" key="3">
    <source>
        <dbReference type="ARBA" id="ARBA00017144"/>
    </source>
</evidence>
<dbReference type="RefSeq" id="WP_324668562.1">
    <property type="nucleotide sequence ID" value="NZ_CP141614.1"/>
</dbReference>
<keyword evidence="7 10" id="KW-0418">Kinase</keyword>
<proteinExistence type="inferred from homology"/>
<dbReference type="EC" id="2.7.4.9" evidence="2 10"/>
<keyword evidence="8 10" id="KW-0067">ATP-binding</keyword>
<comment type="catalytic activity">
    <reaction evidence="9 10">
        <text>dTMP + ATP = dTDP + ADP</text>
        <dbReference type="Rhea" id="RHEA:13517"/>
        <dbReference type="ChEBI" id="CHEBI:30616"/>
        <dbReference type="ChEBI" id="CHEBI:58369"/>
        <dbReference type="ChEBI" id="CHEBI:63528"/>
        <dbReference type="ChEBI" id="CHEBI:456216"/>
        <dbReference type="EC" id="2.7.4.9"/>
    </reaction>
</comment>
<evidence type="ECO:0000256" key="6">
    <source>
        <dbReference type="ARBA" id="ARBA00022741"/>
    </source>
</evidence>
<dbReference type="Proteomes" id="UP001333102">
    <property type="component" value="Chromosome"/>
</dbReference>
<dbReference type="GO" id="GO:0004798">
    <property type="term" value="F:dTMP kinase activity"/>
    <property type="evidence" value="ECO:0007669"/>
    <property type="project" value="UniProtKB-EC"/>
</dbReference>
<organism evidence="12 13">
    <name type="scientific">Geochorda subterranea</name>
    <dbReference type="NCBI Taxonomy" id="3109564"/>
    <lineage>
        <taxon>Bacteria</taxon>
        <taxon>Bacillati</taxon>
        <taxon>Bacillota</taxon>
        <taxon>Limnochordia</taxon>
        <taxon>Limnochordales</taxon>
        <taxon>Geochordaceae</taxon>
        <taxon>Geochorda</taxon>
    </lineage>
</organism>
<evidence type="ECO:0000256" key="1">
    <source>
        <dbReference type="ARBA" id="ARBA00009776"/>
    </source>
</evidence>
<evidence type="ECO:0000256" key="2">
    <source>
        <dbReference type="ARBA" id="ARBA00012980"/>
    </source>
</evidence>
<evidence type="ECO:0000313" key="12">
    <source>
        <dbReference type="EMBL" id="WRP14257.1"/>
    </source>
</evidence>
<evidence type="ECO:0000256" key="4">
    <source>
        <dbReference type="ARBA" id="ARBA00022679"/>
    </source>
</evidence>
<gene>
    <name evidence="10 12" type="primary">tmk</name>
    <name evidence="12" type="ORF">VLY81_12655</name>
</gene>
<dbReference type="PANTHER" id="PTHR10344:SF4">
    <property type="entry name" value="UMP-CMP KINASE 2, MITOCHONDRIAL"/>
    <property type="match status" value="1"/>
</dbReference>
<dbReference type="SUPFAM" id="SSF52540">
    <property type="entry name" value="P-loop containing nucleoside triphosphate hydrolases"/>
    <property type="match status" value="1"/>
</dbReference>
<name>A0ABZ1BQ76_9FIRM</name>
<feature type="binding site" evidence="10">
    <location>
        <begin position="12"/>
        <end position="19"/>
    </location>
    <ligand>
        <name>ATP</name>
        <dbReference type="ChEBI" id="CHEBI:30616"/>
    </ligand>
</feature>
<keyword evidence="4 10" id="KW-0808">Transferase</keyword>
<dbReference type="InterPro" id="IPR027417">
    <property type="entry name" value="P-loop_NTPase"/>
</dbReference>
<evidence type="ECO:0000256" key="7">
    <source>
        <dbReference type="ARBA" id="ARBA00022777"/>
    </source>
</evidence>
<evidence type="ECO:0000259" key="11">
    <source>
        <dbReference type="Pfam" id="PF02223"/>
    </source>
</evidence>
<keyword evidence="6 10" id="KW-0547">Nucleotide-binding</keyword>
<evidence type="ECO:0000256" key="8">
    <source>
        <dbReference type="ARBA" id="ARBA00022840"/>
    </source>
</evidence>
<evidence type="ECO:0000256" key="5">
    <source>
        <dbReference type="ARBA" id="ARBA00022727"/>
    </source>
</evidence>
<dbReference type="InterPro" id="IPR018095">
    <property type="entry name" value="Thymidylate_kin_CS"/>
</dbReference>
<dbReference type="Gene3D" id="3.40.50.300">
    <property type="entry name" value="P-loop containing nucleotide triphosphate hydrolases"/>
    <property type="match status" value="1"/>
</dbReference>
<keyword evidence="5 10" id="KW-0545">Nucleotide biosynthesis</keyword>
<dbReference type="InterPro" id="IPR039430">
    <property type="entry name" value="Thymidylate_kin-like_dom"/>
</dbReference>
<dbReference type="CDD" id="cd01672">
    <property type="entry name" value="TMPK"/>
    <property type="match status" value="1"/>
</dbReference>
<dbReference type="PROSITE" id="PS01331">
    <property type="entry name" value="THYMIDYLATE_KINASE"/>
    <property type="match status" value="1"/>
</dbReference>
<dbReference type="NCBIfam" id="TIGR00041">
    <property type="entry name" value="DTMP_kinase"/>
    <property type="match status" value="1"/>
</dbReference>
<sequence length="224" mass="25132">MSPRGLLITLEGLDGTGKSTQARSLAAWLRRRGLQVRHTFEPGGTALGRRLRTLLLRGGEPEGIPVPEAELLLLMADRAQHVAQVLRPWLERGAVVVCERYADSSVAYQVFGSEVDGELVERLNRWVTGGLQPDLTFWLDLPVGQRLPGAGAPERDRIESRGEAFFRRVREGYAALAARYPERIVRVEVTGKPRRAVQSELRDVVVRRLGERLQELGWEAPVRR</sequence>
<protein>
    <recommendedName>
        <fullName evidence="3 10">Thymidylate kinase</fullName>
        <ecNumber evidence="2 10">2.7.4.9</ecNumber>
    </recommendedName>
    <alternativeName>
        <fullName evidence="10">dTMP kinase</fullName>
    </alternativeName>
</protein>
<dbReference type="InterPro" id="IPR018094">
    <property type="entry name" value="Thymidylate_kinase"/>
</dbReference>